<dbReference type="Proteomes" id="UP000245535">
    <property type="component" value="Unassembled WGS sequence"/>
</dbReference>
<comment type="caution">
    <text evidence="1">The sequence shown here is derived from an EMBL/GenBank/DDBJ whole genome shotgun (WGS) entry which is preliminary data.</text>
</comment>
<organism evidence="1 2">
    <name type="scientific">Sediminitomix flava</name>
    <dbReference type="NCBI Taxonomy" id="379075"/>
    <lineage>
        <taxon>Bacteria</taxon>
        <taxon>Pseudomonadati</taxon>
        <taxon>Bacteroidota</taxon>
        <taxon>Cytophagia</taxon>
        <taxon>Cytophagales</taxon>
        <taxon>Flammeovirgaceae</taxon>
        <taxon>Sediminitomix</taxon>
    </lineage>
</organism>
<name>A0A316A143_SEDFL</name>
<evidence type="ECO:0008006" key="3">
    <source>
        <dbReference type="Google" id="ProtNLM"/>
    </source>
</evidence>
<evidence type="ECO:0000313" key="1">
    <source>
        <dbReference type="EMBL" id="PWJ43377.1"/>
    </source>
</evidence>
<dbReference type="AlphaFoldDB" id="A0A316A143"/>
<dbReference type="SUPFAM" id="SSF56925">
    <property type="entry name" value="OMPA-like"/>
    <property type="match status" value="1"/>
</dbReference>
<keyword evidence="2" id="KW-1185">Reference proteome</keyword>
<evidence type="ECO:0000313" key="2">
    <source>
        <dbReference type="Proteomes" id="UP000245535"/>
    </source>
</evidence>
<proteinExistence type="predicted"/>
<sequence length="209" mass="24209">MQRLIILTIFFFFSFNYSYGQFNEDAQEEFTIVAAQKSLAEAEQVTQEEANEPTSVPSFKDRIFFGGNVGLSFGDITAIEVSPLVGYQITENLTGGVGITYIYYDNKVFNYSTHTYGGRLFARYYYQLKEGVRLFPQVEYQMLKYEIRDNTTGIEYPNQWREAAYVGAGYSQRVGERSAVNIIGLYNLLYDEQTSLYNSPWEFRVEFNF</sequence>
<dbReference type="InterPro" id="IPR011250">
    <property type="entry name" value="OMP/PagP_B-barrel"/>
</dbReference>
<reference evidence="1 2" key="1">
    <citation type="submission" date="2018-03" db="EMBL/GenBank/DDBJ databases">
        <title>Genomic Encyclopedia of Archaeal and Bacterial Type Strains, Phase II (KMG-II): from individual species to whole genera.</title>
        <authorList>
            <person name="Goeker M."/>
        </authorList>
    </citation>
    <scope>NUCLEOTIDE SEQUENCE [LARGE SCALE GENOMIC DNA]</scope>
    <source>
        <strain evidence="1 2">DSM 28229</strain>
    </source>
</reference>
<dbReference type="RefSeq" id="WP_109617874.1">
    <property type="nucleotide sequence ID" value="NZ_QGDO01000002.1"/>
</dbReference>
<accession>A0A316A143</accession>
<protein>
    <recommendedName>
        <fullName evidence="3">Outer membrane protein with beta-barrel domain</fullName>
    </recommendedName>
</protein>
<dbReference type="EMBL" id="QGDO01000002">
    <property type="protein sequence ID" value="PWJ43377.1"/>
    <property type="molecule type" value="Genomic_DNA"/>
</dbReference>
<gene>
    <name evidence="1" type="ORF">BC781_102937</name>
</gene>
<dbReference type="OrthoDB" id="1098580at2"/>